<organism evidence="15 16">
    <name type="scientific">Deinococcus koreensis</name>
    <dbReference type="NCBI Taxonomy" id="2054903"/>
    <lineage>
        <taxon>Bacteria</taxon>
        <taxon>Thermotogati</taxon>
        <taxon>Deinococcota</taxon>
        <taxon>Deinococci</taxon>
        <taxon>Deinococcales</taxon>
        <taxon>Deinococcaceae</taxon>
        <taxon>Deinococcus</taxon>
    </lineage>
</organism>
<dbReference type="EC" id="6.1.1.20" evidence="13"/>
<keyword evidence="6 13" id="KW-0479">Metal-binding</keyword>
<dbReference type="OrthoDB" id="9800719at2"/>
<evidence type="ECO:0000313" key="15">
    <source>
        <dbReference type="EMBL" id="PNY81952.1"/>
    </source>
</evidence>
<evidence type="ECO:0000256" key="9">
    <source>
        <dbReference type="ARBA" id="ARBA00022842"/>
    </source>
</evidence>
<evidence type="ECO:0000256" key="10">
    <source>
        <dbReference type="ARBA" id="ARBA00022917"/>
    </source>
</evidence>
<dbReference type="InterPro" id="IPR006195">
    <property type="entry name" value="aa-tRNA-synth_II"/>
</dbReference>
<evidence type="ECO:0000256" key="6">
    <source>
        <dbReference type="ARBA" id="ARBA00022723"/>
    </source>
</evidence>
<keyword evidence="16" id="KW-1185">Reference proteome</keyword>
<dbReference type="AlphaFoldDB" id="A0A2K3UZK3"/>
<dbReference type="InterPro" id="IPR022911">
    <property type="entry name" value="Phe_tRNA_ligase_alpha1_bac"/>
</dbReference>
<evidence type="ECO:0000256" key="13">
    <source>
        <dbReference type="HAMAP-Rule" id="MF_00281"/>
    </source>
</evidence>
<dbReference type="PROSITE" id="PS50862">
    <property type="entry name" value="AA_TRNA_LIGASE_II"/>
    <property type="match status" value="1"/>
</dbReference>
<dbReference type="CDD" id="cd00496">
    <property type="entry name" value="PheRS_alpha_core"/>
    <property type="match status" value="1"/>
</dbReference>
<keyword evidence="8 13" id="KW-0067">ATP-binding</keyword>
<protein>
    <recommendedName>
        <fullName evidence="13">Phenylalanine--tRNA ligase alpha subunit</fullName>
        <ecNumber evidence="13">6.1.1.20</ecNumber>
    </recommendedName>
    <alternativeName>
        <fullName evidence="13">Phenylalanyl-tRNA synthetase alpha subunit</fullName>
        <shortName evidence="13">PheRS</shortName>
    </alternativeName>
</protein>
<proteinExistence type="inferred from homology"/>
<comment type="subunit">
    <text evidence="3 13">Tetramer of two alpha and two beta subunits.</text>
</comment>
<keyword evidence="9 13" id="KW-0460">Magnesium</keyword>
<keyword evidence="7 13" id="KW-0547">Nucleotide-binding</keyword>
<feature type="binding site" evidence="13">
    <location>
        <position position="247"/>
    </location>
    <ligand>
        <name>Mg(2+)</name>
        <dbReference type="ChEBI" id="CHEBI:18420"/>
        <note>shared with beta subunit</note>
    </ligand>
</feature>
<comment type="caution">
    <text evidence="15">The sequence shown here is derived from an EMBL/GenBank/DDBJ whole genome shotgun (WGS) entry which is preliminary data.</text>
</comment>
<dbReference type="GO" id="GO:0004826">
    <property type="term" value="F:phenylalanine-tRNA ligase activity"/>
    <property type="evidence" value="ECO:0007669"/>
    <property type="project" value="UniProtKB-UniRule"/>
</dbReference>
<name>A0A2K3UZK3_9DEIO</name>
<comment type="similarity">
    <text evidence="2 13">Belongs to the class-II aminoacyl-tRNA synthetase family. Phe-tRNA synthetase alpha subunit type 1 subfamily.</text>
</comment>
<dbReference type="PANTHER" id="PTHR11538:SF41">
    <property type="entry name" value="PHENYLALANINE--TRNA LIGASE, MITOCHONDRIAL"/>
    <property type="match status" value="1"/>
</dbReference>
<dbReference type="EMBL" id="PPPD01000001">
    <property type="protein sequence ID" value="PNY81952.1"/>
    <property type="molecule type" value="Genomic_DNA"/>
</dbReference>
<evidence type="ECO:0000256" key="7">
    <source>
        <dbReference type="ARBA" id="ARBA00022741"/>
    </source>
</evidence>
<dbReference type="Pfam" id="PF01409">
    <property type="entry name" value="tRNA-synt_2d"/>
    <property type="match status" value="1"/>
</dbReference>
<gene>
    <name evidence="13" type="primary">pheS</name>
    <name evidence="15" type="ORF">CVO96_11765</name>
</gene>
<keyword evidence="5 13" id="KW-0436">Ligase</keyword>
<dbReference type="GO" id="GO:0000049">
    <property type="term" value="F:tRNA binding"/>
    <property type="evidence" value="ECO:0007669"/>
    <property type="project" value="InterPro"/>
</dbReference>
<dbReference type="InterPro" id="IPR045864">
    <property type="entry name" value="aa-tRNA-synth_II/BPL/LPL"/>
</dbReference>
<dbReference type="Gene3D" id="3.30.930.10">
    <property type="entry name" value="Bira Bifunctional Protein, Domain 2"/>
    <property type="match status" value="1"/>
</dbReference>
<comment type="catalytic activity">
    <reaction evidence="12 13">
        <text>tRNA(Phe) + L-phenylalanine + ATP = L-phenylalanyl-tRNA(Phe) + AMP + diphosphate + H(+)</text>
        <dbReference type="Rhea" id="RHEA:19413"/>
        <dbReference type="Rhea" id="RHEA-COMP:9668"/>
        <dbReference type="Rhea" id="RHEA-COMP:9699"/>
        <dbReference type="ChEBI" id="CHEBI:15378"/>
        <dbReference type="ChEBI" id="CHEBI:30616"/>
        <dbReference type="ChEBI" id="CHEBI:33019"/>
        <dbReference type="ChEBI" id="CHEBI:58095"/>
        <dbReference type="ChEBI" id="CHEBI:78442"/>
        <dbReference type="ChEBI" id="CHEBI:78531"/>
        <dbReference type="ChEBI" id="CHEBI:456215"/>
        <dbReference type="EC" id="6.1.1.20"/>
    </reaction>
</comment>
<dbReference type="GO" id="GO:0005524">
    <property type="term" value="F:ATP binding"/>
    <property type="evidence" value="ECO:0007669"/>
    <property type="project" value="UniProtKB-UniRule"/>
</dbReference>
<comment type="subcellular location">
    <subcellularLocation>
        <location evidence="1 13">Cytoplasm</location>
    </subcellularLocation>
</comment>
<evidence type="ECO:0000256" key="1">
    <source>
        <dbReference type="ARBA" id="ARBA00004496"/>
    </source>
</evidence>
<dbReference type="GO" id="GO:0006432">
    <property type="term" value="P:phenylalanyl-tRNA aminoacylation"/>
    <property type="evidence" value="ECO:0007669"/>
    <property type="project" value="UniProtKB-UniRule"/>
</dbReference>
<dbReference type="InterPro" id="IPR004188">
    <property type="entry name" value="Phe-tRNA_ligase_II_N"/>
</dbReference>
<evidence type="ECO:0000256" key="4">
    <source>
        <dbReference type="ARBA" id="ARBA00022490"/>
    </source>
</evidence>
<dbReference type="InterPro" id="IPR010978">
    <property type="entry name" value="tRNA-bd_arm"/>
</dbReference>
<accession>A0A2K3UZK3</accession>
<evidence type="ECO:0000259" key="14">
    <source>
        <dbReference type="PROSITE" id="PS50862"/>
    </source>
</evidence>
<dbReference type="GO" id="GO:0000287">
    <property type="term" value="F:magnesium ion binding"/>
    <property type="evidence" value="ECO:0007669"/>
    <property type="project" value="UniProtKB-UniRule"/>
</dbReference>
<comment type="cofactor">
    <cofactor evidence="13">
        <name>Mg(2+)</name>
        <dbReference type="ChEBI" id="CHEBI:18420"/>
    </cofactor>
    <text evidence="13">Binds 2 magnesium ions per tetramer.</text>
</comment>
<evidence type="ECO:0000256" key="5">
    <source>
        <dbReference type="ARBA" id="ARBA00022598"/>
    </source>
</evidence>
<dbReference type="SUPFAM" id="SSF46589">
    <property type="entry name" value="tRNA-binding arm"/>
    <property type="match status" value="1"/>
</dbReference>
<dbReference type="PANTHER" id="PTHR11538">
    <property type="entry name" value="PHENYLALANYL-TRNA SYNTHETASE"/>
    <property type="match status" value="1"/>
</dbReference>
<dbReference type="InterPro" id="IPR002319">
    <property type="entry name" value="Phenylalanyl-tRNA_Synthase"/>
</dbReference>
<reference evidence="15 16" key="1">
    <citation type="submission" date="2018-01" db="EMBL/GenBank/DDBJ databases">
        <title>Deinococcus koreensis sp. nov., a radiation-resistant bacterium isolated from river water.</title>
        <authorList>
            <person name="Choi A."/>
        </authorList>
    </citation>
    <scope>NUCLEOTIDE SEQUENCE [LARGE SCALE GENOMIC DNA]</scope>
    <source>
        <strain evidence="15 16">SJW1-2</strain>
    </source>
</reference>
<evidence type="ECO:0000256" key="11">
    <source>
        <dbReference type="ARBA" id="ARBA00023146"/>
    </source>
</evidence>
<dbReference type="SUPFAM" id="SSF55681">
    <property type="entry name" value="Class II aaRS and biotin synthetases"/>
    <property type="match status" value="1"/>
</dbReference>
<evidence type="ECO:0000256" key="12">
    <source>
        <dbReference type="ARBA" id="ARBA00049255"/>
    </source>
</evidence>
<evidence type="ECO:0000256" key="2">
    <source>
        <dbReference type="ARBA" id="ARBA00010207"/>
    </source>
</evidence>
<dbReference type="RefSeq" id="WP_103312391.1">
    <property type="nucleotide sequence ID" value="NZ_PPPD01000001.1"/>
</dbReference>
<dbReference type="Pfam" id="PF02912">
    <property type="entry name" value="Phe_tRNA-synt_N"/>
    <property type="match status" value="1"/>
</dbReference>
<dbReference type="HAMAP" id="MF_00281">
    <property type="entry name" value="Phe_tRNA_synth_alpha1"/>
    <property type="match status" value="1"/>
</dbReference>
<sequence>MQHEAITEIQAAQTLDDLQGVKTRYVGKSGLVTKELGTLGRLPPEERKARGAEINAVRQAIDAALTEREGVLKRAALDAKLSSEAIDVTLPGLGLPSGGLHPINRVYDELIGIYERLGYAVVEGPEVEDEHYNFEALNVPWYHPARDLQDTFWLEDGRLLRTHTSPMQIRYMVEHEPALKVVVRGKVYRYEATDATHESMFHQLEGLVVGEGISMADLKGTIAEMARGLYGASAKVRFQPSYYPFVEPGADFAVWWENPRGESKWLELGGCGMIHPNVFKAVDDLREAQGKARVYEGQTGFAFGLGPERIAMLKYGVPDIRYFYANDPRVLGQFRGELG</sequence>
<dbReference type="GO" id="GO:0005737">
    <property type="term" value="C:cytoplasm"/>
    <property type="evidence" value="ECO:0007669"/>
    <property type="project" value="UniProtKB-SubCell"/>
</dbReference>
<keyword evidence="4 13" id="KW-0963">Cytoplasm</keyword>
<keyword evidence="11 13" id="KW-0030">Aminoacyl-tRNA synthetase</keyword>
<feature type="domain" description="Aminoacyl-transfer RNA synthetases class-II family profile" evidence="14">
    <location>
        <begin position="115"/>
        <end position="328"/>
    </location>
</feature>
<evidence type="ECO:0000256" key="8">
    <source>
        <dbReference type="ARBA" id="ARBA00022840"/>
    </source>
</evidence>
<evidence type="ECO:0000313" key="16">
    <source>
        <dbReference type="Proteomes" id="UP000236379"/>
    </source>
</evidence>
<dbReference type="Proteomes" id="UP000236379">
    <property type="component" value="Unassembled WGS sequence"/>
</dbReference>
<keyword evidence="10 13" id="KW-0648">Protein biosynthesis</keyword>
<evidence type="ECO:0000256" key="3">
    <source>
        <dbReference type="ARBA" id="ARBA00011209"/>
    </source>
</evidence>